<evidence type="ECO:0000313" key="8">
    <source>
        <dbReference type="EMBL" id="KAK0432561.1"/>
    </source>
</evidence>
<keyword evidence="4" id="KW-0347">Helicase</keyword>
<reference evidence="8" key="1">
    <citation type="submission" date="2023-06" db="EMBL/GenBank/DDBJ databases">
        <authorList>
            <consortium name="Lawrence Berkeley National Laboratory"/>
            <person name="Ahrendt S."/>
            <person name="Sahu N."/>
            <person name="Indic B."/>
            <person name="Wong-Bajracharya J."/>
            <person name="Merenyi Z."/>
            <person name="Ke H.-M."/>
            <person name="Monk M."/>
            <person name="Kocsube S."/>
            <person name="Drula E."/>
            <person name="Lipzen A."/>
            <person name="Balint B."/>
            <person name="Henrissat B."/>
            <person name="Andreopoulos B."/>
            <person name="Martin F.M."/>
            <person name="Harder C.B."/>
            <person name="Rigling D."/>
            <person name="Ford K.L."/>
            <person name="Foster G.D."/>
            <person name="Pangilinan J."/>
            <person name="Papanicolaou A."/>
            <person name="Barry K."/>
            <person name="LaButti K."/>
            <person name="Viragh M."/>
            <person name="Koriabine M."/>
            <person name="Yan M."/>
            <person name="Riley R."/>
            <person name="Champramary S."/>
            <person name="Plett K.L."/>
            <person name="Tsai I.J."/>
            <person name="Slot J."/>
            <person name="Sipos G."/>
            <person name="Plett J."/>
            <person name="Nagy L.G."/>
            <person name="Grigoriev I.V."/>
        </authorList>
    </citation>
    <scope>NUCLEOTIDE SEQUENCE</scope>
    <source>
        <strain evidence="8">FPL87.14</strain>
    </source>
</reference>
<comment type="catalytic activity">
    <reaction evidence="6">
        <text>ATP + H2O = ADP + phosphate + H(+)</text>
        <dbReference type="Rhea" id="RHEA:13065"/>
        <dbReference type="ChEBI" id="CHEBI:15377"/>
        <dbReference type="ChEBI" id="CHEBI:15378"/>
        <dbReference type="ChEBI" id="CHEBI:30616"/>
        <dbReference type="ChEBI" id="CHEBI:43474"/>
        <dbReference type="ChEBI" id="CHEBI:456216"/>
        <dbReference type="EC" id="3.6.4.13"/>
    </reaction>
</comment>
<name>A0AA39IY01_9AGAR</name>
<dbReference type="Gene3D" id="3.40.50.300">
    <property type="entry name" value="P-loop containing nucleotide triphosphate hydrolases"/>
    <property type="match status" value="2"/>
</dbReference>
<dbReference type="GO" id="GO:0003723">
    <property type="term" value="F:RNA binding"/>
    <property type="evidence" value="ECO:0007669"/>
    <property type="project" value="TreeGrafter"/>
</dbReference>
<proteinExistence type="predicted"/>
<organism evidence="8 9">
    <name type="scientific">Armillaria borealis</name>
    <dbReference type="NCBI Taxonomy" id="47425"/>
    <lineage>
        <taxon>Eukaryota</taxon>
        <taxon>Fungi</taxon>
        <taxon>Dikarya</taxon>
        <taxon>Basidiomycota</taxon>
        <taxon>Agaricomycotina</taxon>
        <taxon>Agaricomycetes</taxon>
        <taxon>Agaricomycetidae</taxon>
        <taxon>Agaricales</taxon>
        <taxon>Marasmiineae</taxon>
        <taxon>Physalacriaceae</taxon>
        <taxon>Armillaria</taxon>
    </lineage>
</organism>
<dbReference type="SUPFAM" id="SSF52540">
    <property type="entry name" value="P-loop containing nucleoside triphosphate hydrolases"/>
    <property type="match status" value="1"/>
</dbReference>
<keyword evidence="2" id="KW-0507">mRNA processing</keyword>
<keyword evidence="3 8" id="KW-0378">Hydrolase</keyword>
<keyword evidence="9" id="KW-1185">Reference proteome</keyword>
<dbReference type="CDD" id="cd18791">
    <property type="entry name" value="SF2_C_RHA"/>
    <property type="match status" value="1"/>
</dbReference>
<keyword evidence="4" id="KW-0067">ATP-binding</keyword>
<sequence>MGLLKDLAKRRSDLKIIIMSATLDALKFQKYFGLTAGTLAPLFKVPDHTHPVEVFYTQEPEPDYVEAAIRTVFMIHRDEEPGDVLLFLTGEEEIEDGCRKIKLEADDLVNQDSDSVGPLVCIPLYSSLPPQQQQRIFNPAPTPRTPDGPPGRKVIVSTNIAETSLILASRNNRNKRSTTPGYASKVYS</sequence>
<dbReference type="EMBL" id="JAUEPT010000092">
    <property type="protein sequence ID" value="KAK0432561.1"/>
    <property type="molecule type" value="Genomic_DNA"/>
</dbReference>
<protein>
    <recommendedName>
        <fullName evidence="1">RNA helicase</fullName>
        <ecNumber evidence="1">3.6.4.13</ecNumber>
    </recommendedName>
</protein>
<evidence type="ECO:0000256" key="3">
    <source>
        <dbReference type="ARBA" id="ARBA00022801"/>
    </source>
</evidence>
<accession>A0AA39IY01</accession>
<gene>
    <name evidence="8" type="ORF">EV421DRAFT_1497231</name>
</gene>
<keyword evidence="5" id="KW-0508">mRNA splicing</keyword>
<dbReference type="GO" id="GO:0003724">
    <property type="term" value="F:RNA helicase activity"/>
    <property type="evidence" value="ECO:0007669"/>
    <property type="project" value="UniProtKB-EC"/>
</dbReference>
<evidence type="ECO:0000256" key="5">
    <source>
        <dbReference type="ARBA" id="ARBA00023187"/>
    </source>
</evidence>
<comment type="caution">
    <text evidence="8">The sequence shown here is derived from an EMBL/GenBank/DDBJ whole genome shotgun (WGS) entry which is preliminary data.</text>
</comment>
<dbReference type="GO" id="GO:0016787">
    <property type="term" value="F:hydrolase activity"/>
    <property type="evidence" value="ECO:0007669"/>
    <property type="project" value="UniProtKB-KW"/>
</dbReference>
<keyword evidence="4" id="KW-0547">Nucleotide-binding</keyword>
<feature type="compositionally biased region" description="Polar residues" evidence="7">
    <location>
        <begin position="177"/>
        <end position="188"/>
    </location>
</feature>
<dbReference type="AlphaFoldDB" id="A0AA39IY01"/>
<evidence type="ECO:0000256" key="7">
    <source>
        <dbReference type="SAM" id="MobiDB-lite"/>
    </source>
</evidence>
<dbReference type="Proteomes" id="UP001175226">
    <property type="component" value="Unassembled WGS sequence"/>
</dbReference>
<evidence type="ECO:0000256" key="2">
    <source>
        <dbReference type="ARBA" id="ARBA00022664"/>
    </source>
</evidence>
<evidence type="ECO:0000256" key="4">
    <source>
        <dbReference type="ARBA" id="ARBA00022806"/>
    </source>
</evidence>
<evidence type="ECO:0000256" key="6">
    <source>
        <dbReference type="ARBA" id="ARBA00047984"/>
    </source>
</evidence>
<evidence type="ECO:0000256" key="1">
    <source>
        <dbReference type="ARBA" id="ARBA00012552"/>
    </source>
</evidence>
<dbReference type="GO" id="GO:0005681">
    <property type="term" value="C:spliceosomal complex"/>
    <property type="evidence" value="ECO:0007669"/>
    <property type="project" value="TreeGrafter"/>
</dbReference>
<dbReference type="PANTHER" id="PTHR18934:SF109">
    <property type="entry name" value="ATP-DEPENDENT RNA HELICASE DHX15 HOMOLOG"/>
    <property type="match status" value="1"/>
</dbReference>
<dbReference type="PANTHER" id="PTHR18934">
    <property type="entry name" value="ATP-DEPENDENT RNA HELICASE"/>
    <property type="match status" value="1"/>
</dbReference>
<dbReference type="GO" id="GO:0008380">
    <property type="term" value="P:RNA splicing"/>
    <property type="evidence" value="ECO:0007669"/>
    <property type="project" value="UniProtKB-KW"/>
</dbReference>
<feature type="region of interest" description="Disordered" evidence="7">
    <location>
        <begin position="169"/>
        <end position="188"/>
    </location>
</feature>
<dbReference type="GO" id="GO:0006397">
    <property type="term" value="P:mRNA processing"/>
    <property type="evidence" value="ECO:0007669"/>
    <property type="project" value="UniProtKB-KW"/>
</dbReference>
<evidence type="ECO:0000313" key="9">
    <source>
        <dbReference type="Proteomes" id="UP001175226"/>
    </source>
</evidence>
<dbReference type="EC" id="3.6.4.13" evidence="1"/>
<dbReference type="InterPro" id="IPR027417">
    <property type="entry name" value="P-loop_NTPase"/>
</dbReference>